<name>A0A0W0SGR3_9GAMM</name>
<gene>
    <name evidence="2" type="ORF">Lche_0304</name>
</gene>
<reference evidence="2 3" key="1">
    <citation type="submission" date="2015-11" db="EMBL/GenBank/DDBJ databases">
        <title>Genomic analysis of 38 Legionella species identifies large and diverse effector repertoires.</title>
        <authorList>
            <person name="Burstein D."/>
            <person name="Amaro F."/>
            <person name="Zusman T."/>
            <person name="Lifshitz Z."/>
            <person name="Cohen O."/>
            <person name="Gilbert J.A."/>
            <person name="Pupko T."/>
            <person name="Shuman H.A."/>
            <person name="Segal G."/>
        </authorList>
    </citation>
    <scope>NUCLEOTIDE SEQUENCE [LARGE SCALE GENOMIC DNA]</scope>
    <source>
        <strain evidence="2 3">ORW</strain>
    </source>
</reference>
<dbReference type="Proteomes" id="UP000054921">
    <property type="component" value="Unassembled WGS sequence"/>
</dbReference>
<feature type="region of interest" description="Disordered" evidence="1">
    <location>
        <begin position="370"/>
        <end position="422"/>
    </location>
</feature>
<dbReference type="OrthoDB" id="5653357at2"/>
<evidence type="ECO:0000313" key="3">
    <source>
        <dbReference type="Proteomes" id="UP000054921"/>
    </source>
</evidence>
<proteinExistence type="predicted"/>
<accession>A0A0W0SGR3</accession>
<sequence length="491" mass="55955">MKKAAEMLVEYLEYVSDALKNSPVGGKDVGELLNKLNGRLFFTPSLGNIQIKEPTALLETLCEDKVLETFGELFDKWKPRVNEKNLNHTKAIFYKIFFEPLQESEAWRNFWEKQVQLIGERLQTEQGEATKEEISKEIQKIQDQIASAIIYRIQQSWLNKQNKKISDDLLHAFTESERAEVLVRRNLLTAKVAVFTTIINNAWNTLEHFLGSESNPEKGTIYFDFRDEMSTLVKGLETRSLEIGALIKGSKKEELISNLATQIHSARQGKGYRNLGEEVNEQKLQHALRVFVTQLMDSTSGKGQLILEVIARGILEDIKKNLTQPLDAVNLPEYLTTIDLLVSIENKGIKKQCKDLLLLCTTKKDLVTLDDKSEKSELSPSHSYGRERTETISEPSTYSPPSSPRLTRSYTMQQTPAKEKKPNLLERFFMKKESAQSRPILKKNNSFMLPQGIKDKELSKIKRSASSFFQTHDDEDNPLLSPKADLNSGLN</sequence>
<evidence type="ECO:0000313" key="2">
    <source>
        <dbReference type="EMBL" id="KTC82624.1"/>
    </source>
</evidence>
<dbReference type="PATRIC" id="fig|28084.5.peg.327"/>
<evidence type="ECO:0000256" key="1">
    <source>
        <dbReference type="SAM" id="MobiDB-lite"/>
    </source>
</evidence>
<dbReference type="RefSeq" id="WP_058387269.1">
    <property type="nucleotide sequence ID" value="NZ_LNXW01000008.1"/>
</dbReference>
<dbReference type="EMBL" id="LNXW01000008">
    <property type="protein sequence ID" value="KTC82624.1"/>
    <property type="molecule type" value="Genomic_DNA"/>
</dbReference>
<feature type="region of interest" description="Disordered" evidence="1">
    <location>
        <begin position="468"/>
        <end position="491"/>
    </location>
</feature>
<dbReference type="AlphaFoldDB" id="A0A0W0SGR3"/>
<comment type="caution">
    <text evidence="2">The sequence shown here is derived from an EMBL/GenBank/DDBJ whole genome shotgun (WGS) entry which is preliminary data.</text>
</comment>
<feature type="compositionally biased region" description="Low complexity" evidence="1">
    <location>
        <begin position="392"/>
        <end position="411"/>
    </location>
</feature>
<protein>
    <submittedName>
        <fullName evidence="2">Uncharacterized protein</fullName>
    </submittedName>
</protein>
<organism evidence="2 3">
    <name type="scientific">Legionella cherrii</name>
    <dbReference type="NCBI Taxonomy" id="28084"/>
    <lineage>
        <taxon>Bacteria</taxon>
        <taxon>Pseudomonadati</taxon>
        <taxon>Pseudomonadota</taxon>
        <taxon>Gammaproteobacteria</taxon>
        <taxon>Legionellales</taxon>
        <taxon>Legionellaceae</taxon>
        <taxon>Legionella</taxon>
    </lineage>
</organism>